<feature type="compositionally biased region" description="Acidic residues" evidence="8">
    <location>
        <begin position="304"/>
        <end position="316"/>
    </location>
</feature>
<feature type="compositionally biased region" description="Polar residues" evidence="8">
    <location>
        <begin position="986"/>
        <end position="997"/>
    </location>
</feature>
<dbReference type="PANTHER" id="PTHR24391">
    <property type="entry name" value="HISTONE H4 TRANSCRIPTION FACTOR-RELATED"/>
    <property type="match status" value="1"/>
</dbReference>
<evidence type="ECO:0000313" key="9">
    <source>
        <dbReference type="EMBL" id="KAG8236511.1"/>
    </source>
</evidence>
<dbReference type="EMBL" id="KZ309036">
    <property type="protein sequence ID" value="KAG8236511.1"/>
    <property type="molecule type" value="Genomic_DNA"/>
</dbReference>
<feature type="compositionally biased region" description="Low complexity" evidence="8">
    <location>
        <begin position="457"/>
        <end position="467"/>
    </location>
</feature>
<dbReference type="Proteomes" id="UP000792457">
    <property type="component" value="Unassembled WGS sequence"/>
</dbReference>
<gene>
    <name evidence="9" type="ORF">J437_LFUL012797</name>
</gene>
<feature type="compositionally biased region" description="Low complexity" evidence="8">
    <location>
        <begin position="181"/>
        <end position="194"/>
    </location>
</feature>
<feature type="region of interest" description="Disordered" evidence="8">
    <location>
        <begin position="808"/>
        <end position="1059"/>
    </location>
</feature>
<feature type="region of interest" description="Disordered" evidence="8">
    <location>
        <begin position="174"/>
        <end position="219"/>
    </location>
</feature>
<feature type="compositionally biased region" description="Low complexity" evidence="8">
    <location>
        <begin position="362"/>
        <end position="390"/>
    </location>
</feature>
<feature type="compositionally biased region" description="Low complexity" evidence="8">
    <location>
        <begin position="61"/>
        <end position="73"/>
    </location>
</feature>
<reference evidence="9" key="2">
    <citation type="submission" date="2017-10" db="EMBL/GenBank/DDBJ databases">
        <title>Ladona fulva Genome sequencing and assembly.</title>
        <authorList>
            <person name="Murali S."/>
            <person name="Richards S."/>
            <person name="Bandaranaike D."/>
            <person name="Bellair M."/>
            <person name="Blankenburg K."/>
            <person name="Chao H."/>
            <person name="Dinh H."/>
            <person name="Doddapaneni H."/>
            <person name="Dugan-Rocha S."/>
            <person name="Elkadiri S."/>
            <person name="Gnanaolivu R."/>
            <person name="Hernandez B."/>
            <person name="Skinner E."/>
            <person name="Javaid M."/>
            <person name="Lee S."/>
            <person name="Li M."/>
            <person name="Ming W."/>
            <person name="Munidasa M."/>
            <person name="Muniz J."/>
            <person name="Nguyen L."/>
            <person name="Hughes D."/>
            <person name="Osuji N."/>
            <person name="Pu L.-L."/>
            <person name="Puazo M."/>
            <person name="Qu C."/>
            <person name="Quiroz J."/>
            <person name="Raj R."/>
            <person name="Weissenberger G."/>
            <person name="Xin Y."/>
            <person name="Zou X."/>
            <person name="Han Y."/>
            <person name="Worley K."/>
            <person name="Muzny D."/>
            <person name="Gibbs R."/>
        </authorList>
    </citation>
    <scope>NUCLEOTIDE SEQUENCE</scope>
    <source>
        <strain evidence="9">Sampled in the wild</strain>
    </source>
</reference>
<evidence type="ECO:0000313" key="10">
    <source>
        <dbReference type="Proteomes" id="UP000792457"/>
    </source>
</evidence>
<dbReference type="GO" id="GO:0005634">
    <property type="term" value="C:nucleus"/>
    <property type="evidence" value="ECO:0007669"/>
    <property type="project" value="UniProtKB-SubCell"/>
</dbReference>
<evidence type="ECO:0000256" key="5">
    <source>
        <dbReference type="ARBA" id="ARBA00022833"/>
    </source>
</evidence>
<keyword evidence="4" id="KW-0863">Zinc-finger</keyword>
<keyword evidence="3" id="KW-0677">Repeat</keyword>
<sequence>MDPRMRLLIQQRAPGMTISPNQVVQPGGPQYGPPPSPISPSSSTLVMGTAGTVTTVSTRMPSPSSVSPGVSQSRNPLDPYDHLVQQRQISFPQDVPQSPQPLSPQAAMMISQRQQMQQQLQQHQNQLRQVHPEGIQQARLARALTGKPAGSGLQRSPIGPGIGMQIQIGEASSPVMPALPSQPQQVHPQQPQLQTSGLAGPPQASSIPSPMTPSSISPGSAAAALSVAAAAPSADTQEIPESVTAELEKLEQDGGMEVEGVGGILGDIGDDDEELLEMGNDFNILEYADPELDIATGGEKTNILDDENLDLEDDKEEDNKDDGRGVKRELTPARDRSGKLAEVVSDPTPSVASPPLVPQSPQPLQQHQLLQQRQIQQQQLQHQIQQHHPQPHQLTHQQMQQQIQQQMQQQIQGAGQLQGRPPILGSGGTSPAARIVSPDGNASHFQHSPASTPPFPQASSPASVSQQHHQLHMQIGRPGLPGHMQVQQRLQMRLTHGGMVGQGGGLLREGPGPRMVTVGPGGKPQMVPAGTRMIPGIAQGLPQGHPQSLGPPPPPPPPPPPYPGPPPPYPGPCPQEQPLLLEDLLEQEKREQEKQQMQQQQQGEATTSLLSDVDFERLRADVFATTSHPSGGPSGRVSPAPVLSPPPTLPGQGIIPAQNISLGMGGGGNGGANITVGPQPGVGGGPIRMAYPSRPSPQPKILEWQPGLGPVVDPKMVGGMGGSRPPPQGTPFVSGQSPSSSQTEQSQRVIVSMQPTFTAPPLPPEHPVTEQDRQAQAQYEQWLNQQQQAVNSQLKYYETEVNKLRKAKKSLNSKQRQLRKTGQELGEGDAQELERITREQSGLQKQLDHARKQTRQHGILDYHNKQQKRQAMLAMGASNSGSQTHGQMHSQHHSPLGPPQSSASSPLNQSSSQSQSATPTPHSPMTLTSPSPSPMLPMQQPNQSPLHSPMAQSPGAGQIPPSSPHSLQPSPRLGTPLSTGAGDESSPFSPSSGQDNLRSMPSPQQQPSQQMAGRQGLASRQGHPASSPSPGSTYGDHRGSQQQQSPQFSGEQMARYVCF</sequence>
<organism evidence="9 10">
    <name type="scientific">Ladona fulva</name>
    <name type="common">Scarce chaser dragonfly</name>
    <name type="synonym">Libellula fulva</name>
    <dbReference type="NCBI Taxonomy" id="123851"/>
    <lineage>
        <taxon>Eukaryota</taxon>
        <taxon>Metazoa</taxon>
        <taxon>Ecdysozoa</taxon>
        <taxon>Arthropoda</taxon>
        <taxon>Hexapoda</taxon>
        <taxon>Insecta</taxon>
        <taxon>Pterygota</taxon>
        <taxon>Palaeoptera</taxon>
        <taxon>Odonata</taxon>
        <taxon>Epiprocta</taxon>
        <taxon>Anisoptera</taxon>
        <taxon>Libelluloidea</taxon>
        <taxon>Libellulidae</taxon>
        <taxon>Ladona</taxon>
    </lineage>
</organism>
<dbReference type="InterPro" id="IPR051574">
    <property type="entry name" value="ZnF_E-box_Homeobox"/>
</dbReference>
<dbReference type="GO" id="GO:0006355">
    <property type="term" value="P:regulation of DNA-templated transcription"/>
    <property type="evidence" value="ECO:0007669"/>
    <property type="project" value="UniProtKB-ARBA"/>
</dbReference>
<evidence type="ECO:0000256" key="8">
    <source>
        <dbReference type="SAM" id="MobiDB-lite"/>
    </source>
</evidence>
<evidence type="ECO:0000256" key="7">
    <source>
        <dbReference type="ARBA" id="ARBA00023242"/>
    </source>
</evidence>
<evidence type="ECO:0000256" key="6">
    <source>
        <dbReference type="ARBA" id="ARBA00023125"/>
    </source>
</evidence>
<comment type="subcellular location">
    <subcellularLocation>
        <location evidence="1">Nucleus</location>
    </subcellularLocation>
</comment>
<feature type="compositionally biased region" description="Low complexity" evidence="8">
    <location>
        <begin position="19"/>
        <end position="28"/>
    </location>
</feature>
<feature type="compositionally biased region" description="Basic residues" evidence="8">
    <location>
        <begin position="808"/>
        <end position="819"/>
    </location>
</feature>
<reference evidence="9" key="1">
    <citation type="submission" date="2013-04" db="EMBL/GenBank/DDBJ databases">
        <authorList>
            <person name="Qu J."/>
            <person name="Murali S.C."/>
            <person name="Bandaranaike D."/>
            <person name="Bellair M."/>
            <person name="Blankenburg K."/>
            <person name="Chao H."/>
            <person name="Dinh H."/>
            <person name="Doddapaneni H."/>
            <person name="Downs B."/>
            <person name="Dugan-Rocha S."/>
            <person name="Elkadiri S."/>
            <person name="Gnanaolivu R.D."/>
            <person name="Hernandez B."/>
            <person name="Javaid M."/>
            <person name="Jayaseelan J.C."/>
            <person name="Lee S."/>
            <person name="Li M."/>
            <person name="Ming W."/>
            <person name="Munidasa M."/>
            <person name="Muniz J."/>
            <person name="Nguyen L."/>
            <person name="Ongeri F."/>
            <person name="Osuji N."/>
            <person name="Pu L.-L."/>
            <person name="Puazo M."/>
            <person name="Qu C."/>
            <person name="Quiroz J."/>
            <person name="Raj R."/>
            <person name="Weissenberger G."/>
            <person name="Xin Y."/>
            <person name="Zou X."/>
            <person name="Han Y."/>
            <person name="Richards S."/>
            <person name="Worley K."/>
            <person name="Muzny D."/>
            <person name="Gibbs R."/>
        </authorList>
    </citation>
    <scope>NUCLEOTIDE SEQUENCE</scope>
    <source>
        <strain evidence="9">Sampled in the wild</strain>
    </source>
</reference>
<feature type="compositionally biased region" description="Low complexity" evidence="8">
    <location>
        <begin position="1040"/>
        <end position="1052"/>
    </location>
</feature>
<keyword evidence="2" id="KW-0479">Metal-binding</keyword>
<feature type="compositionally biased region" description="Polar residues" evidence="8">
    <location>
        <begin position="877"/>
        <end position="889"/>
    </location>
</feature>
<protein>
    <recommendedName>
        <fullName evidence="11">Histone-lysine N-methyltransferase MLL3</fullName>
    </recommendedName>
</protein>
<proteinExistence type="predicted"/>
<keyword evidence="7" id="KW-0539">Nucleus</keyword>
<feature type="region of interest" description="Disordered" evidence="8">
    <location>
        <begin position="535"/>
        <end position="577"/>
    </location>
</feature>
<dbReference type="AlphaFoldDB" id="A0A8K0P7A4"/>
<dbReference type="Gene3D" id="1.20.1600.10">
    <property type="entry name" value="Outer membrane efflux proteins (OEP)"/>
    <property type="match status" value="1"/>
</dbReference>
<evidence type="ECO:0000256" key="4">
    <source>
        <dbReference type="ARBA" id="ARBA00022771"/>
    </source>
</evidence>
<dbReference type="PANTHER" id="PTHR24391:SF18">
    <property type="entry name" value="EG:115C2.6 PROTEIN"/>
    <property type="match status" value="1"/>
</dbReference>
<feature type="compositionally biased region" description="Low complexity" evidence="8">
    <location>
        <begin position="205"/>
        <end position="219"/>
    </location>
</feature>
<dbReference type="GO" id="GO:0003677">
    <property type="term" value="F:DNA binding"/>
    <property type="evidence" value="ECO:0007669"/>
    <property type="project" value="UniProtKB-KW"/>
</dbReference>
<evidence type="ECO:0000256" key="2">
    <source>
        <dbReference type="ARBA" id="ARBA00022723"/>
    </source>
</evidence>
<evidence type="ECO:0000256" key="3">
    <source>
        <dbReference type="ARBA" id="ARBA00022737"/>
    </source>
</evidence>
<comment type="caution">
    <text evidence="9">The sequence shown here is derived from an EMBL/GenBank/DDBJ whole genome shotgun (WGS) entry which is preliminary data.</text>
</comment>
<feature type="compositionally biased region" description="Low complexity" evidence="8">
    <location>
        <begin position="899"/>
        <end position="946"/>
    </location>
</feature>
<feature type="region of interest" description="Disordered" evidence="8">
    <location>
        <begin position="298"/>
        <end position="390"/>
    </location>
</feature>
<feature type="compositionally biased region" description="Low complexity" evidence="8">
    <location>
        <begin position="595"/>
        <end position="604"/>
    </location>
</feature>
<keyword evidence="5" id="KW-0862">Zinc</keyword>
<feature type="compositionally biased region" description="Low complexity" evidence="8">
    <location>
        <begin position="734"/>
        <end position="747"/>
    </location>
</feature>
<keyword evidence="10" id="KW-1185">Reference proteome</keyword>
<feature type="region of interest" description="Disordered" evidence="8">
    <location>
        <begin position="410"/>
        <end position="471"/>
    </location>
</feature>
<feature type="compositionally biased region" description="Low complexity" evidence="8">
    <location>
        <begin position="999"/>
        <end position="1011"/>
    </location>
</feature>
<dbReference type="GO" id="GO:0008270">
    <property type="term" value="F:zinc ion binding"/>
    <property type="evidence" value="ECO:0007669"/>
    <property type="project" value="UniProtKB-KW"/>
</dbReference>
<feature type="region of interest" description="Disordered" evidence="8">
    <location>
        <begin position="624"/>
        <end position="776"/>
    </location>
</feature>
<feature type="compositionally biased region" description="Low complexity" evidence="8">
    <location>
        <begin position="539"/>
        <end position="548"/>
    </location>
</feature>
<feature type="region of interest" description="Disordered" evidence="8">
    <location>
        <begin position="589"/>
        <end position="612"/>
    </location>
</feature>
<feature type="compositionally biased region" description="Polar residues" evidence="8">
    <location>
        <begin position="51"/>
        <end position="60"/>
    </location>
</feature>
<feature type="region of interest" description="Disordered" evidence="8">
    <location>
        <begin position="13"/>
        <end position="75"/>
    </location>
</feature>
<feature type="compositionally biased region" description="Basic and acidic residues" evidence="8">
    <location>
        <begin position="317"/>
        <end position="339"/>
    </location>
</feature>
<evidence type="ECO:0000256" key="1">
    <source>
        <dbReference type="ARBA" id="ARBA00004123"/>
    </source>
</evidence>
<accession>A0A8K0P7A4</accession>
<dbReference type="OrthoDB" id="8197899at2759"/>
<feature type="compositionally biased region" description="Pro residues" evidence="8">
    <location>
        <begin position="549"/>
        <end position="575"/>
    </location>
</feature>
<evidence type="ECO:0008006" key="11">
    <source>
        <dbReference type="Google" id="ProtNLM"/>
    </source>
</evidence>
<name>A0A8K0P7A4_LADFU</name>
<keyword evidence="6" id="KW-0238">DNA-binding</keyword>